<keyword evidence="12" id="KW-0995">Kinetochore</keyword>
<evidence type="ECO:0000256" key="17">
    <source>
        <dbReference type="ARBA" id="ARBA00030568"/>
    </source>
</evidence>
<protein>
    <recommendedName>
        <fullName evidence="5">DASH complex subunit DAD2</fullName>
    </recommendedName>
    <alternativeName>
        <fullName evidence="17">Outer kinetochore protein DAD2</fullName>
    </alternativeName>
</protein>
<comment type="subcellular location">
    <subcellularLocation>
        <location evidence="3">Chromosome</location>
        <location evidence="3">Centromere</location>
        <location evidence="3">Kinetochore</location>
    </subcellularLocation>
    <subcellularLocation>
        <location evidence="2">Cytoplasm</location>
        <location evidence="2">Cytoskeleton</location>
        <location evidence="2">Spindle</location>
    </subcellularLocation>
    <subcellularLocation>
        <location evidence="1">Nucleus</location>
    </subcellularLocation>
</comment>
<proteinExistence type="inferred from homology"/>
<sequence>MSLQQRIDEKKRELESLSNIKALSQNLCEQLENIESKLETLADGTESVALVMSNWNHIIKSVSLASSKF</sequence>
<evidence type="ECO:0000256" key="13">
    <source>
        <dbReference type="ARBA" id="ARBA00023212"/>
    </source>
</evidence>
<keyword evidence="13" id="KW-0206">Cytoskeleton</keyword>
<reference evidence="18" key="2">
    <citation type="submission" date="2021-01" db="EMBL/GenBank/DDBJ databases">
        <authorList>
            <person name="Schikora-Tamarit M.A."/>
        </authorList>
    </citation>
    <scope>NUCLEOTIDE SEQUENCE</scope>
    <source>
        <strain evidence="18">CBS6341</strain>
    </source>
</reference>
<evidence type="ECO:0000256" key="4">
    <source>
        <dbReference type="ARBA" id="ARBA00005501"/>
    </source>
</evidence>
<evidence type="ECO:0000256" key="3">
    <source>
        <dbReference type="ARBA" id="ARBA00004629"/>
    </source>
</evidence>
<keyword evidence="15" id="KW-0131">Cell cycle</keyword>
<keyword evidence="8" id="KW-0132">Cell division</keyword>
<dbReference type="AlphaFoldDB" id="A0A9P8PNY9"/>
<dbReference type="PANTHER" id="PTHR28036">
    <property type="entry name" value="DASH COMPLEX SUBUNIT DAD2"/>
    <property type="match status" value="1"/>
</dbReference>
<gene>
    <name evidence="18" type="ORF">WICMUC_002842</name>
</gene>
<evidence type="ECO:0000256" key="10">
    <source>
        <dbReference type="ARBA" id="ARBA00022776"/>
    </source>
</evidence>
<keyword evidence="6" id="KW-0158">Chromosome</keyword>
<evidence type="ECO:0000256" key="8">
    <source>
        <dbReference type="ARBA" id="ARBA00022618"/>
    </source>
</evidence>
<dbReference type="GO" id="GO:1990023">
    <property type="term" value="C:mitotic spindle midzone"/>
    <property type="evidence" value="ECO:0007669"/>
    <property type="project" value="TreeGrafter"/>
</dbReference>
<evidence type="ECO:0000256" key="11">
    <source>
        <dbReference type="ARBA" id="ARBA00022829"/>
    </source>
</evidence>
<accession>A0A9P8PNY9</accession>
<keyword evidence="16" id="KW-0137">Centromere</keyword>
<evidence type="ECO:0000256" key="6">
    <source>
        <dbReference type="ARBA" id="ARBA00022454"/>
    </source>
</evidence>
<evidence type="ECO:0000256" key="1">
    <source>
        <dbReference type="ARBA" id="ARBA00004123"/>
    </source>
</evidence>
<evidence type="ECO:0000256" key="5">
    <source>
        <dbReference type="ARBA" id="ARBA00020260"/>
    </source>
</evidence>
<evidence type="ECO:0000256" key="7">
    <source>
        <dbReference type="ARBA" id="ARBA00022490"/>
    </source>
</evidence>
<evidence type="ECO:0000256" key="15">
    <source>
        <dbReference type="ARBA" id="ARBA00023306"/>
    </source>
</evidence>
<keyword evidence="9" id="KW-0493">Microtubule</keyword>
<keyword evidence="11" id="KW-0159">Chromosome partition</keyword>
<dbReference type="InterPro" id="IPR013963">
    <property type="entry name" value="DASH_Dad2"/>
</dbReference>
<evidence type="ECO:0000256" key="16">
    <source>
        <dbReference type="ARBA" id="ARBA00023328"/>
    </source>
</evidence>
<name>A0A9P8PNY9_9ASCO</name>
<keyword evidence="19" id="KW-1185">Reference proteome</keyword>
<keyword evidence="7" id="KW-0963">Cytoplasm</keyword>
<dbReference type="EMBL" id="JAEUBF010000782">
    <property type="protein sequence ID" value="KAH3675010.1"/>
    <property type="molecule type" value="Genomic_DNA"/>
</dbReference>
<evidence type="ECO:0000256" key="9">
    <source>
        <dbReference type="ARBA" id="ARBA00022701"/>
    </source>
</evidence>
<dbReference type="GO" id="GO:0000278">
    <property type="term" value="P:mitotic cell cycle"/>
    <property type="evidence" value="ECO:0007669"/>
    <property type="project" value="InterPro"/>
</dbReference>
<evidence type="ECO:0000256" key="2">
    <source>
        <dbReference type="ARBA" id="ARBA00004186"/>
    </source>
</evidence>
<keyword evidence="10" id="KW-0498">Mitosis</keyword>
<dbReference type="GO" id="GO:0005874">
    <property type="term" value="C:microtubule"/>
    <property type="evidence" value="ECO:0007669"/>
    <property type="project" value="UniProtKB-KW"/>
</dbReference>
<organism evidence="18 19">
    <name type="scientific">Wickerhamomyces mucosus</name>
    <dbReference type="NCBI Taxonomy" id="1378264"/>
    <lineage>
        <taxon>Eukaryota</taxon>
        <taxon>Fungi</taxon>
        <taxon>Dikarya</taxon>
        <taxon>Ascomycota</taxon>
        <taxon>Saccharomycotina</taxon>
        <taxon>Saccharomycetes</taxon>
        <taxon>Phaffomycetales</taxon>
        <taxon>Wickerhamomycetaceae</taxon>
        <taxon>Wickerhamomyces</taxon>
    </lineage>
</organism>
<dbReference type="GO" id="GO:0051301">
    <property type="term" value="P:cell division"/>
    <property type="evidence" value="ECO:0007669"/>
    <property type="project" value="UniProtKB-KW"/>
</dbReference>
<dbReference type="PANTHER" id="PTHR28036:SF1">
    <property type="entry name" value="DASH COMPLEX SUBUNIT DAD2"/>
    <property type="match status" value="1"/>
</dbReference>
<reference evidence="18" key="1">
    <citation type="journal article" date="2021" name="Open Biol.">
        <title>Shared evolutionary footprints suggest mitochondrial oxidative damage underlies multiple complex I losses in fungi.</title>
        <authorList>
            <person name="Schikora-Tamarit M.A."/>
            <person name="Marcet-Houben M."/>
            <person name="Nosek J."/>
            <person name="Gabaldon T."/>
        </authorList>
    </citation>
    <scope>NUCLEOTIDE SEQUENCE</scope>
    <source>
        <strain evidence="18">CBS6341</strain>
    </source>
</reference>
<evidence type="ECO:0000313" key="18">
    <source>
        <dbReference type="EMBL" id="KAH3675010.1"/>
    </source>
</evidence>
<dbReference type="GO" id="GO:0044732">
    <property type="term" value="C:mitotic spindle pole body"/>
    <property type="evidence" value="ECO:0007669"/>
    <property type="project" value="TreeGrafter"/>
</dbReference>
<evidence type="ECO:0000256" key="14">
    <source>
        <dbReference type="ARBA" id="ARBA00023242"/>
    </source>
</evidence>
<dbReference type="Pfam" id="PF08654">
    <property type="entry name" value="DASH_Dad2"/>
    <property type="match status" value="1"/>
</dbReference>
<comment type="caution">
    <text evidence="18">The sequence shown here is derived from an EMBL/GenBank/DDBJ whole genome shotgun (WGS) entry which is preliminary data.</text>
</comment>
<dbReference type="GO" id="GO:0008608">
    <property type="term" value="P:attachment of spindle microtubules to kinetochore"/>
    <property type="evidence" value="ECO:0007669"/>
    <property type="project" value="TreeGrafter"/>
</dbReference>
<keyword evidence="14" id="KW-0539">Nucleus</keyword>
<comment type="similarity">
    <text evidence="4">Belongs to the DASH complex DAD2 family.</text>
</comment>
<dbReference type="OrthoDB" id="3230169at2759"/>
<evidence type="ECO:0000313" key="19">
    <source>
        <dbReference type="Proteomes" id="UP000769528"/>
    </source>
</evidence>
<dbReference type="GO" id="GO:0042729">
    <property type="term" value="C:DASH complex"/>
    <property type="evidence" value="ECO:0007669"/>
    <property type="project" value="InterPro"/>
</dbReference>
<evidence type="ECO:0000256" key="12">
    <source>
        <dbReference type="ARBA" id="ARBA00022838"/>
    </source>
</evidence>
<dbReference type="Proteomes" id="UP000769528">
    <property type="component" value="Unassembled WGS sequence"/>
</dbReference>